<protein>
    <recommendedName>
        <fullName evidence="2">Apple domain-containing protein</fullName>
    </recommendedName>
</protein>
<feature type="transmembrane region" description="Helical" evidence="1">
    <location>
        <begin position="6"/>
        <end position="22"/>
    </location>
</feature>
<keyword evidence="1" id="KW-0472">Membrane</keyword>
<feature type="domain" description="Apple" evidence="2">
    <location>
        <begin position="21"/>
        <end position="89"/>
    </location>
</feature>
<name>A0A8W8NI99_MAGGI</name>
<dbReference type="PROSITE" id="PS50948">
    <property type="entry name" value="PAN"/>
    <property type="match status" value="1"/>
</dbReference>
<evidence type="ECO:0000313" key="4">
    <source>
        <dbReference type="Proteomes" id="UP000005408"/>
    </source>
</evidence>
<keyword evidence="4" id="KW-1185">Reference proteome</keyword>
<accession>A0A8W8NI99</accession>
<evidence type="ECO:0000313" key="3">
    <source>
        <dbReference type="EnsemblMetazoa" id="G5421.1:cds"/>
    </source>
</evidence>
<sequence>MTKKNILNVVIMISAAYVYGCIKTTSFSYTNRRFVYRPPYDTYEPVVFSFCELGCTNDDRCSYLTYTNSTHQCQLYDRDWLFYNRNISCSDCFTGTKIETCETQTEEAVVPSTTSELPESTTEIKTMCSCVCKETNDSVDDILKERLKALSVNVSNLSASKRKLACAEDSRPSANNIGYFGIILLGLAGGFFIMFDSVSVFRLFIEK</sequence>
<keyword evidence="1" id="KW-0812">Transmembrane</keyword>
<feature type="transmembrane region" description="Helical" evidence="1">
    <location>
        <begin position="179"/>
        <end position="205"/>
    </location>
</feature>
<evidence type="ECO:0000259" key="2">
    <source>
        <dbReference type="PROSITE" id="PS50948"/>
    </source>
</evidence>
<dbReference type="EnsemblMetazoa" id="G5421.1">
    <property type="protein sequence ID" value="G5421.1:cds"/>
    <property type="gene ID" value="G5421"/>
</dbReference>
<evidence type="ECO:0000256" key="1">
    <source>
        <dbReference type="SAM" id="Phobius"/>
    </source>
</evidence>
<dbReference type="InterPro" id="IPR003609">
    <property type="entry name" value="Pan_app"/>
</dbReference>
<reference evidence="3" key="1">
    <citation type="submission" date="2022-08" db="UniProtKB">
        <authorList>
            <consortium name="EnsemblMetazoa"/>
        </authorList>
    </citation>
    <scope>IDENTIFICATION</scope>
    <source>
        <strain evidence="3">05x7-T-G4-1.051#20</strain>
    </source>
</reference>
<dbReference type="AlphaFoldDB" id="A0A8W8NI99"/>
<keyword evidence="1" id="KW-1133">Transmembrane helix</keyword>
<proteinExistence type="predicted"/>
<organism evidence="3 4">
    <name type="scientific">Magallana gigas</name>
    <name type="common">Pacific oyster</name>
    <name type="synonym">Crassostrea gigas</name>
    <dbReference type="NCBI Taxonomy" id="29159"/>
    <lineage>
        <taxon>Eukaryota</taxon>
        <taxon>Metazoa</taxon>
        <taxon>Spiralia</taxon>
        <taxon>Lophotrochozoa</taxon>
        <taxon>Mollusca</taxon>
        <taxon>Bivalvia</taxon>
        <taxon>Autobranchia</taxon>
        <taxon>Pteriomorphia</taxon>
        <taxon>Ostreida</taxon>
        <taxon>Ostreoidea</taxon>
        <taxon>Ostreidae</taxon>
        <taxon>Magallana</taxon>
    </lineage>
</organism>
<dbReference type="Proteomes" id="UP000005408">
    <property type="component" value="Unassembled WGS sequence"/>
</dbReference>